<dbReference type="InterPro" id="IPR029044">
    <property type="entry name" value="Nucleotide-diphossugar_trans"/>
</dbReference>
<evidence type="ECO:0008006" key="3">
    <source>
        <dbReference type="Google" id="ProtNLM"/>
    </source>
</evidence>
<gene>
    <name evidence="1" type="ORF">PV11_05559</name>
</gene>
<dbReference type="EMBL" id="KN846952">
    <property type="protein sequence ID" value="KIV83540.1"/>
    <property type="molecule type" value="Genomic_DNA"/>
</dbReference>
<dbReference type="InterPro" id="IPR008441">
    <property type="entry name" value="AfumC-like_glycosyl_Trfase"/>
</dbReference>
<dbReference type="Proteomes" id="UP000053599">
    <property type="component" value="Unassembled WGS sequence"/>
</dbReference>
<dbReference type="Pfam" id="PF05704">
    <property type="entry name" value="Caps_synth"/>
    <property type="match status" value="1"/>
</dbReference>
<name>A0A0D1W4B5_9EURO</name>
<accession>A0A0D1W4B5</accession>
<reference evidence="1 2" key="1">
    <citation type="submission" date="2015-01" db="EMBL/GenBank/DDBJ databases">
        <title>The Genome Sequence of Exophiala sideris CBS121828.</title>
        <authorList>
            <consortium name="The Broad Institute Genomics Platform"/>
            <person name="Cuomo C."/>
            <person name="de Hoog S."/>
            <person name="Gorbushina A."/>
            <person name="Stielow B."/>
            <person name="Teixiera M."/>
            <person name="Abouelleil A."/>
            <person name="Chapman S.B."/>
            <person name="Priest M."/>
            <person name="Young S.K."/>
            <person name="Wortman J."/>
            <person name="Nusbaum C."/>
            <person name="Birren B."/>
        </authorList>
    </citation>
    <scope>NUCLEOTIDE SEQUENCE [LARGE SCALE GENOMIC DNA]</scope>
    <source>
        <strain evidence="1 2">CBS 121828</strain>
    </source>
</reference>
<evidence type="ECO:0000313" key="2">
    <source>
        <dbReference type="Proteomes" id="UP000053599"/>
    </source>
</evidence>
<proteinExistence type="predicted"/>
<dbReference type="Gene3D" id="3.90.550.20">
    <property type="match status" value="1"/>
</dbReference>
<sequence>MASSASLAIPSEFKDQLRYVEPLDKRSEEEIFATLEEHVPVTSEKNIWAFWDKGAQAMPDWCKRNIVDWFRLCGPSWTIRILNAIPDSPNYALNFVSADLLPRSFVDGTMTGPYVGPHSADFLRGACLWTHGGVYMDVGIILIRNLDRICWNQLADPESPYQVAAPIMYATTMANHFVASRKGDPFIKHWHDLFVFLWKDRQNHEGIIGNPLVAFALQNTFQESQAADYHWEFKVEPQIVFEYIGQVLSWMRLCMLEDTGNGFSGVDYWQKHVLLFDALQEDWGAEATVGFAGQSLFDALATKLTAPKDSEEYKTAYKLVWRLLTKSSMQKITHGKNLTTTSSVGVLWEEKGNENKDHEPGTFAQLLRYGCVHFEQTRENINYVKAKKPPMTMHKGLLEP</sequence>
<dbReference type="HOGENOM" id="CLU_061936_0_0_1"/>
<dbReference type="AlphaFoldDB" id="A0A0D1W4B5"/>
<dbReference type="OrthoDB" id="409543at2759"/>
<protein>
    <recommendedName>
        <fullName evidence="3">Capsule polysaccharide biosynthesis protein</fullName>
    </recommendedName>
</protein>
<evidence type="ECO:0000313" key="1">
    <source>
        <dbReference type="EMBL" id="KIV83540.1"/>
    </source>
</evidence>
<organism evidence="1 2">
    <name type="scientific">Exophiala sideris</name>
    <dbReference type="NCBI Taxonomy" id="1016849"/>
    <lineage>
        <taxon>Eukaryota</taxon>
        <taxon>Fungi</taxon>
        <taxon>Dikarya</taxon>
        <taxon>Ascomycota</taxon>
        <taxon>Pezizomycotina</taxon>
        <taxon>Eurotiomycetes</taxon>
        <taxon>Chaetothyriomycetidae</taxon>
        <taxon>Chaetothyriales</taxon>
        <taxon>Herpotrichiellaceae</taxon>
        <taxon>Exophiala</taxon>
    </lineage>
</organism>
<dbReference type="GO" id="GO:0016757">
    <property type="term" value="F:glycosyltransferase activity"/>
    <property type="evidence" value="ECO:0007669"/>
    <property type="project" value="InterPro"/>
</dbReference>
<dbReference type="SUPFAM" id="SSF53448">
    <property type="entry name" value="Nucleotide-diphospho-sugar transferases"/>
    <property type="match status" value="1"/>
</dbReference>